<evidence type="ECO:0000256" key="2">
    <source>
        <dbReference type="ARBA" id="ARBA00004496"/>
    </source>
</evidence>
<feature type="active site" description="Proton donor" evidence="9">
    <location>
        <position position="299"/>
    </location>
</feature>
<dbReference type="PRINTS" id="PR00793">
    <property type="entry name" value="PROAMNOPTASE"/>
</dbReference>
<dbReference type="InterPro" id="IPR005944">
    <property type="entry name" value="Pro_iminopeptidase"/>
</dbReference>
<feature type="active site" description="Nucleophile" evidence="9">
    <location>
        <position position="113"/>
    </location>
</feature>
<dbReference type="SUPFAM" id="SSF53474">
    <property type="entry name" value="alpha/beta-Hydrolases"/>
    <property type="match status" value="1"/>
</dbReference>
<comment type="catalytic activity">
    <reaction evidence="1 8 10">
        <text>Release of N-terminal proline from a peptide.</text>
        <dbReference type="EC" id="3.4.11.5"/>
    </reaction>
</comment>
<evidence type="ECO:0000256" key="5">
    <source>
        <dbReference type="ARBA" id="ARBA00022490"/>
    </source>
</evidence>
<proteinExistence type="inferred from homology"/>
<dbReference type="EMBL" id="MU001998">
    <property type="protein sequence ID" value="KAF2791868.1"/>
    <property type="molecule type" value="Genomic_DNA"/>
</dbReference>
<feature type="active site" evidence="9">
    <location>
        <position position="271"/>
    </location>
</feature>
<evidence type="ECO:0000256" key="9">
    <source>
        <dbReference type="PIRSR" id="PIRSR006431-1"/>
    </source>
</evidence>
<dbReference type="PRINTS" id="PR00111">
    <property type="entry name" value="ABHYDROLASE"/>
</dbReference>
<dbReference type="InterPro" id="IPR029058">
    <property type="entry name" value="AB_hydrolase_fold"/>
</dbReference>
<evidence type="ECO:0000259" key="11">
    <source>
        <dbReference type="Pfam" id="PF00561"/>
    </source>
</evidence>
<organism evidence="12 13">
    <name type="scientific">Melanomma pulvis-pyrius CBS 109.77</name>
    <dbReference type="NCBI Taxonomy" id="1314802"/>
    <lineage>
        <taxon>Eukaryota</taxon>
        <taxon>Fungi</taxon>
        <taxon>Dikarya</taxon>
        <taxon>Ascomycota</taxon>
        <taxon>Pezizomycotina</taxon>
        <taxon>Dothideomycetes</taxon>
        <taxon>Pleosporomycetidae</taxon>
        <taxon>Pleosporales</taxon>
        <taxon>Melanommataceae</taxon>
        <taxon>Melanomma</taxon>
    </lineage>
</organism>
<dbReference type="EC" id="3.4.11.5" evidence="8 10"/>
<accession>A0A6A6X6I0</accession>
<dbReference type="OrthoDB" id="10249433at2759"/>
<name>A0A6A6X6I0_9PLEO</name>
<comment type="similarity">
    <text evidence="3 8 10">Belongs to the peptidase S33 family.</text>
</comment>
<dbReference type="Proteomes" id="UP000799757">
    <property type="component" value="Unassembled WGS sequence"/>
</dbReference>
<evidence type="ECO:0000256" key="8">
    <source>
        <dbReference type="PIRNR" id="PIRNR006431"/>
    </source>
</evidence>
<feature type="domain" description="AB hydrolase-1" evidence="11">
    <location>
        <begin position="37"/>
        <end position="302"/>
    </location>
</feature>
<sequence length="324" mass="36061">MAGLKGHTHAAAFDEGFLQVSPLHAIYYAQYGKQDGKPVVFLHGGPGGSTSMFCASFFDPSIYRVVLLDQRGCGKSRPAAETKENTTPLLIQDIESLRSKLEIKKWHMVFGGSWGSTLALAYAEVHPETVGSLVLRGIFFAERQEISQSLSGAPLAQMYPEEWEAFIGYLPEEKRGDALNAFNEIIGGDDKEKAYEAAMVWSKWGMLPNMLVVPADVFAPLDEMSAESVIGESLLILHYFVNGSFMEEGQIYQNLDKIKNIPMSIVQGRYDVVCPPITAWRLHKALPDSKMYWIANAGHSSLEPPTFKKLVEICDEYAQMDFHL</sequence>
<keyword evidence="5 8" id="KW-0963">Cytoplasm</keyword>
<keyword evidence="13" id="KW-1185">Reference proteome</keyword>
<evidence type="ECO:0000256" key="10">
    <source>
        <dbReference type="RuleBase" id="RU003421"/>
    </source>
</evidence>
<dbReference type="PANTHER" id="PTHR43722:SF1">
    <property type="entry name" value="PROLINE IMINOPEPTIDASE"/>
    <property type="match status" value="1"/>
</dbReference>
<evidence type="ECO:0000256" key="6">
    <source>
        <dbReference type="ARBA" id="ARBA00022670"/>
    </source>
</evidence>
<keyword evidence="6 8" id="KW-0645">Protease</keyword>
<dbReference type="InterPro" id="IPR002410">
    <property type="entry name" value="Peptidase_S33"/>
</dbReference>
<dbReference type="NCBIfam" id="TIGR01249">
    <property type="entry name" value="pro_imino_pep_1"/>
    <property type="match status" value="1"/>
</dbReference>
<evidence type="ECO:0000256" key="7">
    <source>
        <dbReference type="ARBA" id="ARBA00022801"/>
    </source>
</evidence>
<dbReference type="Pfam" id="PF00561">
    <property type="entry name" value="Abhydrolase_1"/>
    <property type="match status" value="1"/>
</dbReference>
<comment type="subcellular location">
    <subcellularLocation>
        <location evidence="2 8">Cytoplasm</location>
    </subcellularLocation>
</comment>
<evidence type="ECO:0000256" key="4">
    <source>
        <dbReference type="ARBA" id="ARBA00022438"/>
    </source>
</evidence>
<dbReference type="InterPro" id="IPR000073">
    <property type="entry name" value="AB_hydrolase_1"/>
</dbReference>
<dbReference type="PIRSF" id="PIRSF006431">
    <property type="entry name" value="Pept_S33"/>
    <property type="match status" value="1"/>
</dbReference>
<evidence type="ECO:0000313" key="13">
    <source>
        <dbReference type="Proteomes" id="UP000799757"/>
    </source>
</evidence>
<reference evidence="12" key="1">
    <citation type="journal article" date="2020" name="Stud. Mycol.">
        <title>101 Dothideomycetes genomes: a test case for predicting lifestyles and emergence of pathogens.</title>
        <authorList>
            <person name="Haridas S."/>
            <person name="Albert R."/>
            <person name="Binder M."/>
            <person name="Bloem J."/>
            <person name="Labutti K."/>
            <person name="Salamov A."/>
            <person name="Andreopoulos B."/>
            <person name="Baker S."/>
            <person name="Barry K."/>
            <person name="Bills G."/>
            <person name="Bluhm B."/>
            <person name="Cannon C."/>
            <person name="Castanera R."/>
            <person name="Culley D."/>
            <person name="Daum C."/>
            <person name="Ezra D."/>
            <person name="Gonzalez J."/>
            <person name="Henrissat B."/>
            <person name="Kuo A."/>
            <person name="Liang C."/>
            <person name="Lipzen A."/>
            <person name="Lutzoni F."/>
            <person name="Magnuson J."/>
            <person name="Mondo S."/>
            <person name="Nolan M."/>
            <person name="Ohm R."/>
            <person name="Pangilinan J."/>
            <person name="Park H.-J."/>
            <person name="Ramirez L."/>
            <person name="Alfaro M."/>
            <person name="Sun H."/>
            <person name="Tritt A."/>
            <person name="Yoshinaga Y."/>
            <person name="Zwiers L.-H."/>
            <person name="Turgeon B."/>
            <person name="Goodwin S."/>
            <person name="Spatafora J."/>
            <person name="Crous P."/>
            <person name="Grigoriev I."/>
        </authorList>
    </citation>
    <scope>NUCLEOTIDE SEQUENCE</scope>
    <source>
        <strain evidence="12">CBS 109.77</strain>
    </source>
</reference>
<evidence type="ECO:0000256" key="1">
    <source>
        <dbReference type="ARBA" id="ARBA00001585"/>
    </source>
</evidence>
<dbReference type="PANTHER" id="PTHR43722">
    <property type="entry name" value="PROLINE IMINOPEPTIDASE"/>
    <property type="match status" value="1"/>
</dbReference>
<keyword evidence="4 8" id="KW-0031">Aminopeptidase</keyword>
<dbReference type="GO" id="GO:0006508">
    <property type="term" value="P:proteolysis"/>
    <property type="evidence" value="ECO:0007669"/>
    <property type="project" value="UniProtKB-KW"/>
</dbReference>
<dbReference type="GO" id="GO:0004177">
    <property type="term" value="F:aminopeptidase activity"/>
    <property type="evidence" value="ECO:0007669"/>
    <property type="project" value="UniProtKB-UniRule"/>
</dbReference>
<protein>
    <recommendedName>
        <fullName evidence="8 10">Proline iminopeptidase</fullName>
        <shortName evidence="8">PIP</shortName>
        <ecNumber evidence="8 10">3.4.11.5</ecNumber>
    </recommendedName>
    <alternativeName>
        <fullName evidence="8">Prolyl aminopeptidase</fullName>
    </alternativeName>
</protein>
<dbReference type="Gene3D" id="3.40.50.1820">
    <property type="entry name" value="alpha/beta hydrolase"/>
    <property type="match status" value="1"/>
</dbReference>
<dbReference type="AlphaFoldDB" id="A0A6A6X6I0"/>
<evidence type="ECO:0000313" key="12">
    <source>
        <dbReference type="EMBL" id="KAF2791868.1"/>
    </source>
</evidence>
<keyword evidence="7 8" id="KW-0378">Hydrolase</keyword>
<dbReference type="GO" id="GO:0005737">
    <property type="term" value="C:cytoplasm"/>
    <property type="evidence" value="ECO:0007669"/>
    <property type="project" value="UniProtKB-SubCell"/>
</dbReference>
<evidence type="ECO:0000256" key="3">
    <source>
        <dbReference type="ARBA" id="ARBA00010088"/>
    </source>
</evidence>
<gene>
    <name evidence="12" type="ORF">K505DRAFT_308712</name>
</gene>